<feature type="compositionally biased region" description="Basic and acidic residues" evidence="1">
    <location>
        <begin position="284"/>
        <end position="311"/>
    </location>
</feature>
<feature type="compositionally biased region" description="Acidic residues" evidence="1">
    <location>
        <begin position="641"/>
        <end position="652"/>
    </location>
</feature>
<feature type="compositionally biased region" description="Acidic residues" evidence="1">
    <location>
        <begin position="810"/>
        <end position="822"/>
    </location>
</feature>
<evidence type="ECO:0000313" key="3">
    <source>
        <dbReference type="Proteomes" id="UP000249526"/>
    </source>
</evidence>
<name>A0A8G1VH72_9EURO</name>
<feature type="compositionally biased region" description="Basic and acidic residues" evidence="1">
    <location>
        <begin position="153"/>
        <end position="163"/>
    </location>
</feature>
<feature type="compositionally biased region" description="Basic and acidic residues" evidence="1">
    <location>
        <begin position="769"/>
        <end position="784"/>
    </location>
</feature>
<keyword evidence="3" id="KW-1185">Reference proteome</keyword>
<feature type="compositionally biased region" description="Polar residues" evidence="1">
    <location>
        <begin position="733"/>
        <end position="746"/>
    </location>
</feature>
<dbReference type="InterPro" id="IPR018822">
    <property type="entry name" value="UPF0646"/>
</dbReference>
<dbReference type="EMBL" id="KZ825085">
    <property type="protein sequence ID" value="RAH52325.1"/>
    <property type="molecule type" value="Genomic_DNA"/>
</dbReference>
<feature type="compositionally biased region" description="Basic and acidic residues" evidence="1">
    <location>
        <begin position="560"/>
        <end position="579"/>
    </location>
</feature>
<dbReference type="Proteomes" id="UP000249526">
    <property type="component" value="Unassembled WGS sequence"/>
</dbReference>
<feature type="compositionally biased region" description="Polar residues" evidence="1">
    <location>
        <begin position="174"/>
        <end position="189"/>
    </location>
</feature>
<feature type="compositionally biased region" description="Acidic residues" evidence="1">
    <location>
        <begin position="786"/>
        <end position="803"/>
    </location>
</feature>
<feature type="compositionally biased region" description="Polar residues" evidence="1">
    <location>
        <begin position="521"/>
        <end position="531"/>
    </location>
</feature>
<feature type="compositionally biased region" description="Acidic residues" evidence="1">
    <location>
        <begin position="662"/>
        <end position="683"/>
    </location>
</feature>
<feature type="compositionally biased region" description="Polar residues" evidence="1">
    <location>
        <begin position="128"/>
        <end position="138"/>
    </location>
</feature>
<evidence type="ECO:0000313" key="2">
    <source>
        <dbReference type="EMBL" id="RAH52325.1"/>
    </source>
</evidence>
<reference evidence="2 3" key="1">
    <citation type="submission" date="2018-02" db="EMBL/GenBank/DDBJ databases">
        <title>The genomes of Aspergillus section Nigri reveals drivers in fungal speciation.</title>
        <authorList>
            <consortium name="DOE Joint Genome Institute"/>
            <person name="Vesth T.C."/>
            <person name="Nybo J."/>
            <person name="Theobald S."/>
            <person name="Brandl J."/>
            <person name="Frisvad J.C."/>
            <person name="Nielsen K.F."/>
            <person name="Lyhne E.K."/>
            <person name="Kogle M.E."/>
            <person name="Kuo A."/>
            <person name="Riley R."/>
            <person name="Clum A."/>
            <person name="Nolan M."/>
            <person name="Lipzen A."/>
            <person name="Salamov A."/>
            <person name="Henrissat B."/>
            <person name="Wiebenga A."/>
            <person name="De vries R.P."/>
            <person name="Grigoriev I.V."/>
            <person name="Mortensen U.H."/>
            <person name="Andersen M.R."/>
            <person name="Baker S.E."/>
        </authorList>
    </citation>
    <scope>NUCLEOTIDE SEQUENCE [LARGE SCALE GENOMIC DNA]</scope>
    <source>
        <strain evidence="2 3">CBS 112811</strain>
    </source>
</reference>
<dbReference type="GeneID" id="37157951"/>
<proteinExistence type="predicted"/>
<feature type="compositionally biased region" description="Basic and acidic residues" evidence="1">
    <location>
        <begin position="712"/>
        <end position="729"/>
    </location>
</feature>
<gene>
    <name evidence="2" type="ORF">BO85DRAFT_202272</name>
</gene>
<feature type="region of interest" description="Disordered" evidence="1">
    <location>
        <begin position="101"/>
        <end position="335"/>
    </location>
</feature>
<dbReference type="Pfam" id="PF10336">
    <property type="entry name" value="DUF2420"/>
    <property type="match status" value="1"/>
</dbReference>
<feature type="compositionally biased region" description="Basic and acidic residues" evidence="1">
    <location>
        <begin position="619"/>
        <end position="635"/>
    </location>
</feature>
<dbReference type="RefSeq" id="XP_025510247.1">
    <property type="nucleotide sequence ID" value="XM_025654549.1"/>
</dbReference>
<feature type="compositionally biased region" description="Basic and acidic residues" evidence="1">
    <location>
        <begin position="258"/>
        <end position="268"/>
    </location>
</feature>
<sequence>MTTASSLAPTNMEISVADDKMEMASPYQGHVDDFDIDIDIMEDQASVTDKDMMVADEYFEYDHDGAPDEDMVDDVAEPTMVDADEPYTGADYTVEMQDENERIYEAEMLEDDYEEDNDTPVAEAQDEVPTSSEAQNQAVEGAQVPEESAVMPVDKHSAEHELQEEPQTEQQTQADAQNDHSQGVEQSIDQPEEHAPQQPEIDTAESTEIKKPLEGTNTVEQESHNVAEQDDREETANNADQPRVLESGPSDVEPPADAYKDPAEKLEGTVEEEHEGQGQEGEGDEGKVEAEGQGGEEGHGEEETKVTETQDRSAQAQDVEHLVEQEAPATERTPLHPVKVYYQDNEISLFPPREGDSSETFFLEDESLAFGSFGKLLGSCREVLREHIGDSEVLVVDVEALNIQLTEDSLHIDKVTLHQIVDLYLRLCHNDGVEEPEALYLSLSTRPTVAAELSSLSIAANEGKGLSEVYWDGYGEAEAASAEVYEENQEVDIPDDLQQESSEAEDAHSDSEDNYEPDVDSTLQTGAAEQQQEGHGDQAHEDHDQAASDNDDAVGPASSDVREGDNDQDSNRHEAHQAEPESVESVDQYELNESYESEEQSESTATVTQQPLPDSADGLADHDHDHDHDEHETEHYGTGVADEEAYPEEETNVDATEHYDYQEDAEAAEAADLPGEADEEFDGDATAPDVQAPDDFQDIHDSDEVQDGTVDADFHGLENDDGEVHRSGPGEEASNQTETVPDSVSQEAPEITNKSAEDLEDDSLGTAEDLLKSPRKEDNRHAAEDTNADELEEPGEIHDESEEAPATHDDADELTFDDEDYLDLGVQDGLAAGDEADLAKSPSRGPTKRHREAEDEFEFTETPSPDAKRSRSS</sequence>
<protein>
    <submittedName>
        <fullName evidence="2">Glutamic acid-rich protein</fullName>
    </submittedName>
</protein>
<feature type="compositionally biased region" description="Basic and acidic residues" evidence="1">
    <location>
        <begin position="532"/>
        <end position="546"/>
    </location>
</feature>
<organism evidence="2 3">
    <name type="scientific">Aspergillus piperis CBS 112811</name>
    <dbReference type="NCBI Taxonomy" id="1448313"/>
    <lineage>
        <taxon>Eukaryota</taxon>
        <taxon>Fungi</taxon>
        <taxon>Dikarya</taxon>
        <taxon>Ascomycota</taxon>
        <taxon>Pezizomycotina</taxon>
        <taxon>Eurotiomycetes</taxon>
        <taxon>Eurotiomycetidae</taxon>
        <taxon>Eurotiales</taxon>
        <taxon>Aspergillaceae</taxon>
        <taxon>Aspergillus</taxon>
        <taxon>Aspergillus subgen. Circumdati</taxon>
    </lineage>
</organism>
<feature type="compositionally biased region" description="Acidic residues" evidence="1">
    <location>
        <begin position="107"/>
        <end position="118"/>
    </location>
</feature>
<accession>A0A8G1VH72</accession>
<dbReference type="AlphaFoldDB" id="A0A8G1VH72"/>
<feature type="region of interest" description="Disordered" evidence="1">
    <location>
        <begin position="497"/>
        <end position="873"/>
    </location>
</feature>
<evidence type="ECO:0000256" key="1">
    <source>
        <dbReference type="SAM" id="MobiDB-lite"/>
    </source>
</evidence>